<dbReference type="GO" id="GO:0003682">
    <property type="term" value="F:chromatin binding"/>
    <property type="evidence" value="ECO:0000318"/>
    <property type="project" value="GO_Central"/>
</dbReference>
<keyword evidence="7" id="KW-0175">Coiled coil</keyword>
<dbReference type="GO" id="GO:1990414">
    <property type="term" value="P:replication-born double-strand break repair via sister chromatid exchange"/>
    <property type="evidence" value="ECO:0000318"/>
    <property type="project" value="GO_Central"/>
</dbReference>
<feature type="region of interest" description="Disordered" evidence="8">
    <location>
        <begin position="108"/>
        <end position="136"/>
    </location>
</feature>
<feature type="region of interest" description="Disordered" evidence="8">
    <location>
        <begin position="1659"/>
        <end position="1728"/>
    </location>
</feature>
<protein>
    <recommendedName>
        <fullName evidence="6">Sister chromatid cohesion protein</fullName>
    </recommendedName>
</protein>
<dbReference type="Proteomes" id="UP000001055">
    <property type="component" value="Unassembled WGS sequence"/>
</dbReference>
<evidence type="ECO:0000256" key="5">
    <source>
        <dbReference type="ARBA" id="ARBA00023306"/>
    </source>
</evidence>
<dbReference type="VEuPathDB" id="FungiDB:JI435_087440"/>
<feature type="compositionally biased region" description="Basic residues" evidence="8">
    <location>
        <begin position="1702"/>
        <end position="1718"/>
    </location>
</feature>
<organism evidence="10 11">
    <name type="scientific">Phaeosphaeria nodorum (strain SN15 / ATCC MYA-4574 / FGSC 10173)</name>
    <name type="common">Glume blotch fungus</name>
    <name type="synonym">Parastagonospora nodorum</name>
    <dbReference type="NCBI Taxonomy" id="321614"/>
    <lineage>
        <taxon>Eukaryota</taxon>
        <taxon>Fungi</taxon>
        <taxon>Dikarya</taxon>
        <taxon>Ascomycota</taxon>
        <taxon>Pezizomycotina</taxon>
        <taxon>Dothideomycetes</taxon>
        <taxon>Pleosporomycetidae</taxon>
        <taxon>Pleosporales</taxon>
        <taxon>Pleosporineae</taxon>
        <taxon>Phaeosphaeriaceae</taxon>
        <taxon>Parastagonospora</taxon>
    </lineage>
</organism>
<sequence length="1728" mass="192390">MAGHANGSNWHNANGGGLAYRPPPTVDEAAMYSPFVSIIPFSPEVIPFPAAEPPTPPSTLTPDQHNAAKRAVGILNDEIKGQTTAQHLHDTLRQLQRLLHRDKLPEYNFKPMPQLATPPPDSPAKEHNGTAASDTPALSPFASMLLRQTDVSFTLVKPISGRREEYQRYDDVVDATPSLPQKRQEQTDRGLAALKPHEREIADRKIEELRDLVASLTDDKDDLEGSDSFRTVSTLDADFTVMRSRAMDNLSDKMSNIINLGRFSALPVDMVMDIQSLLQPGVTSTIKNDLFKQAEETIEWSDSIEAAKFALKAAKMILDTMIEGRDDYRMRREEMIDTIIDLIKFIKDACIVPILQARRSGSTEDVFISATGQKRELQTVLRLCGSVMSRCAMLIGKYNLSDRALNGLEYLALELVMEQNSDSEKDSIFTIQKFEQFRQKAVDVLAEIFARHAEQQNSILNGVLSNLEKLPDKKASARQFKSARDVPIMTISALFMRFVQVAATNRESQTKTAASNNNENSSDEDASDYDPGTSSTKKRKKRNDAPAQTAQLLFKRAKTIAYTIAAFLVDRASNVSKTSDKPFRNLLDLFIEDFCNVLGSPEWPGAELLLEQVMRKMNALLQAEQTAKTTVNDKDMALSVMSRIGCGILDFKHRLKKLKREKLDVSQSNISSKLDRLLDEAMSDNAKEGVNDLDLLAFDGPYRMVIESLPDYLDLHSSQDDPRLQSVSGCHVTLWLAAFLRAFPADAGDADARPLAVAQLRERLDLMIMDHKWLSQKLYNNVCKYVPYIVALMLEKTLDKNSSKLRSRGMTGLEQLIHKDPRVFTERNVKDMISAFSDTSPMVRESTLSLVSTCLEHQPSLQQHFLSSILQLANDPSNGPKKKAIKLLKDIYNGPSSMDDKLRIIAALLLPSQDDEKTISELARNVLEEIILVHNKPNARLDESQLKLERSKRSLLIINTVQHIHATPKTVEAFEKLFAHALSPGSANIEICKELVADMVDQIISPETGSDTQSQARIMTALSIFAKVEPSLFTVDQLQLLKLYIKVLTTTEDLALVRPTVIIFRYVFTTLSTLQVTFAEEVRASLMSNVSKLATLAVQKPESRETLVDIAHCLWALTPMADQGLKKLCTLILSVICQLRPLSECTKEEATKNQKKIQSYAILLGTFGKVCSFDKNIEVFRETLKEQARKNRVAQTIKLSGDSKTAVSLLLLNTVRPFTSQAWDMSVRVQALKSVGDICQGSPSLFMRAEIEKVFKLVFINGDNDLLRQAALVSFREYFTFAERRSESGAEIAVGKGAVTGNARLETSFVANENDSATLHIAQRFLQNFVDTALKYNNDLGVSATFVIASISRQGLVHPKECGAALVALGTSPIDIISQTASVEHKRIHEKQESYLEKEYMQSVRMAYDYQVDVFGDSHGMREATYGAKLGKLFEALKSGKKVTFKKFINNLCKQVDFNFAKLDASGEPPSSVLFARFCLENLALIDLATLEEVAMCLSALEAIVLKNTGPTVALAIETEMPKRFVNVQQQSGHGDFQQHLGLGDAAGFQAPITMSQLEQPTINDTRLRQITAACMILRMVWETRAFIRRCYNVQKTKGGIPQKDYIKPAQRNNFVSGKELWESLLPVMHALDSRETMIKACYDFADILDVDREAQIGEDGEDDDLGAGYETPDEGDVTTPFPTSGRGRKRKSNMSLGNTPKKARGRPTGGKNKKRSSKTPDADGDSD</sequence>
<dbReference type="GeneID" id="5975951"/>
<dbReference type="GO" id="GO:0010468">
    <property type="term" value="P:regulation of gene expression"/>
    <property type="evidence" value="ECO:0007669"/>
    <property type="project" value="InterPro"/>
</dbReference>
<gene>
    <name evidence="10" type="ORF">SNOG_08744</name>
</gene>
<reference evidence="11" key="1">
    <citation type="journal article" date="2007" name="Plant Cell">
        <title>Dothideomycete-plant interactions illuminated by genome sequencing and EST analysis of the wheat pathogen Stagonospora nodorum.</title>
        <authorList>
            <person name="Hane J.K."/>
            <person name="Lowe R.G."/>
            <person name="Solomon P.S."/>
            <person name="Tan K.C."/>
            <person name="Schoch C.L."/>
            <person name="Spatafora J.W."/>
            <person name="Crous P.W."/>
            <person name="Kodira C."/>
            <person name="Birren B.W."/>
            <person name="Galagan J.E."/>
            <person name="Torriani S.F."/>
            <person name="McDonald B.A."/>
            <person name="Oliver R.P."/>
        </authorList>
    </citation>
    <scope>NUCLEOTIDE SEQUENCE [LARGE SCALE GENOMIC DNA]</scope>
    <source>
        <strain evidence="11">SN15 / ATCC MYA-4574 / FGSC 10173</strain>
    </source>
</reference>
<dbReference type="GO" id="GO:0140588">
    <property type="term" value="P:chromatin looping"/>
    <property type="evidence" value="ECO:0007669"/>
    <property type="project" value="InterPro"/>
</dbReference>
<proteinExistence type="inferred from homology"/>
<evidence type="ECO:0000259" key="9">
    <source>
        <dbReference type="Pfam" id="PF12830"/>
    </source>
</evidence>
<dbReference type="PANTHER" id="PTHR21704:SF18">
    <property type="entry name" value="NIPPED-B-LIKE PROTEIN"/>
    <property type="match status" value="1"/>
</dbReference>
<dbReference type="STRING" id="321614.Q0UHM0"/>
<dbReference type="InterPro" id="IPR026003">
    <property type="entry name" value="Cohesin_HEAT"/>
</dbReference>
<keyword evidence="5 6" id="KW-0131">Cell cycle</keyword>
<dbReference type="FunCoup" id="Q0UHM0">
    <property type="interactions" value="199"/>
</dbReference>
<name>Q0UHM0_PHANO</name>
<dbReference type="InterPro" id="IPR011989">
    <property type="entry name" value="ARM-like"/>
</dbReference>
<evidence type="ECO:0000256" key="8">
    <source>
        <dbReference type="SAM" id="MobiDB-lite"/>
    </source>
</evidence>
<dbReference type="PANTHER" id="PTHR21704">
    <property type="entry name" value="NIPPED-B-LIKE PROTEIN DELANGIN SCC2-RELATED"/>
    <property type="match status" value="1"/>
</dbReference>
<dbReference type="EMBL" id="CH445337">
    <property type="protein sequence ID" value="EAT83912.2"/>
    <property type="molecule type" value="Genomic_DNA"/>
</dbReference>
<dbReference type="InterPro" id="IPR016024">
    <property type="entry name" value="ARM-type_fold"/>
</dbReference>
<evidence type="ECO:0000256" key="2">
    <source>
        <dbReference type="ARBA" id="ARBA00009252"/>
    </source>
</evidence>
<dbReference type="Pfam" id="PF12830">
    <property type="entry name" value="Nipped-B_C"/>
    <property type="match status" value="1"/>
</dbReference>
<dbReference type="InterPro" id="IPR024986">
    <property type="entry name" value="Nipped-B_C"/>
</dbReference>
<accession>Q0UHM0</accession>
<dbReference type="InParanoid" id="Q0UHM0"/>
<evidence type="ECO:0000256" key="7">
    <source>
        <dbReference type="SAM" id="Coils"/>
    </source>
</evidence>
<evidence type="ECO:0000256" key="1">
    <source>
        <dbReference type="ARBA" id="ARBA00004123"/>
    </source>
</evidence>
<evidence type="ECO:0000256" key="6">
    <source>
        <dbReference type="RuleBase" id="RU364107"/>
    </source>
</evidence>
<dbReference type="InterPro" id="IPR033031">
    <property type="entry name" value="Scc2/Nipped-B"/>
</dbReference>
<evidence type="ECO:0000313" key="11">
    <source>
        <dbReference type="Proteomes" id="UP000001055"/>
    </source>
</evidence>
<dbReference type="KEGG" id="pno:SNOG_08744"/>
<feature type="region of interest" description="Disordered" evidence="8">
    <location>
        <begin position="506"/>
        <end position="547"/>
    </location>
</feature>
<feature type="coiled-coil region" evidence="7">
    <location>
        <begin position="199"/>
        <end position="226"/>
    </location>
</feature>
<dbReference type="HOGENOM" id="CLU_000901_0_0_1"/>
<dbReference type="Gene3D" id="1.25.10.10">
    <property type="entry name" value="Leucine-rich Repeat Variant"/>
    <property type="match status" value="1"/>
</dbReference>
<evidence type="ECO:0000313" key="10">
    <source>
        <dbReference type="EMBL" id="EAT83912.2"/>
    </source>
</evidence>
<dbReference type="eggNOG" id="KOG1020">
    <property type="taxonomic scope" value="Eukaryota"/>
</dbReference>
<dbReference type="GO" id="GO:0061775">
    <property type="term" value="F:cohesin loader activity"/>
    <property type="evidence" value="ECO:0007669"/>
    <property type="project" value="InterPro"/>
</dbReference>
<feature type="compositionally biased region" description="Acidic residues" evidence="8">
    <location>
        <begin position="1659"/>
        <end position="1677"/>
    </location>
</feature>
<dbReference type="GO" id="GO:0034087">
    <property type="term" value="P:establishment of mitotic sister chromatid cohesion"/>
    <property type="evidence" value="ECO:0000318"/>
    <property type="project" value="GO_Central"/>
</dbReference>
<evidence type="ECO:0000256" key="4">
    <source>
        <dbReference type="ARBA" id="ARBA00023242"/>
    </source>
</evidence>
<dbReference type="RefSeq" id="XP_001799052.1">
    <property type="nucleotide sequence ID" value="XM_001799000.1"/>
</dbReference>
<dbReference type="CDD" id="cd23958">
    <property type="entry name" value="SCC2"/>
    <property type="match status" value="1"/>
</dbReference>
<dbReference type="GO" id="GO:0090694">
    <property type="term" value="C:Scc2-Scc4 cohesin loading complex"/>
    <property type="evidence" value="ECO:0000318"/>
    <property type="project" value="GO_Central"/>
</dbReference>
<dbReference type="Pfam" id="PF12765">
    <property type="entry name" value="Cohesin_HEAT"/>
    <property type="match status" value="1"/>
</dbReference>
<keyword evidence="4 6" id="KW-0539">Nucleus</keyword>
<comment type="similarity">
    <text evidence="2 6">Belongs to the SCC2/Nipped-B family.</text>
</comment>
<feature type="domain" description="Sister chromatid cohesion C-terminal" evidence="9">
    <location>
        <begin position="1320"/>
        <end position="1504"/>
    </location>
</feature>
<keyword evidence="3 6" id="KW-0677">Repeat</keyword>
<dbReference type="GO" id="GO:0071169">
    <property type="term" value="P:establishment of protein localization to chromatin"/>
    <property type="evidence" value="ECO:0000318"/>
    <property type="project" value="GO_Central"/>
</dbReference>
<evidence type="ECO:0000256" key="3">
    <source>
        <dbReference type="ARBA" id="ARBA00022737"/>
    </source>
</evidence>
<comment type="subcellular location">
    <subcellularLocation>
        <location evidence="1 6">Nucleus</location>
    </subcellularLocation>
</comment>
<dbReference type="SUPFAM" id="SSF48371">
    <property type="entry name" value="ARM repeat"/>
    <property type="match status" value="1"/>
</dbReference>